<accession>A0A0H5BZZ6</accession>
<evidence type="ECO:0000313" key="1">
    <source>
        <dbReference type="EMBL" id="CEP20737.1"/>
    </source>
</evidence>
<proteinExistence type="predicted"/>
<dbReference type="Proteomes" id="UP000038830">
    <property type="component" value="Unassembled WGS sequence"/>
</dbReference>
<dbReference type="EMBL" id="CDQK01000001">
    <property type="protein sequence ID" value="CEP20737.1"/>
    <property type="molecule type" value="Genomic_DNA"/>
</dbReference>
<evidence type="ECO:0000313" key="2">
    <source>
        <dbReference type="Proteomes" id="UP000038830"/>
    </source>
</evidence>
<organism evidence="1 2">
    <name type="scientific">Cyberlindnera jadinii (strain ATCC 18201 / CBS 1600 / BCRC 20928 / JCM 3617 / NBRC 0987 / NRRL Y-1542)</name>
    <name type="common">Torula yeast</name>
    <name type="synonym">Candida utilis</name>
    <dbReference type="NCBI Taxonomy" id="983966"/>
    <lineage>
        <taxon>Eukaryota</taxon>
        <taxon>Fungi</taxon>
        <taxon>Dikarya</taxon>
        <taxon>Ascomycota</taxon>
        <taxon>Saccharomycotina</taxon>
        <taxon>Saccharomycetes</taxon>
        <taxon>Phaffomycetales</taxon>
        <taxon>Phaffomycetaceae</taxon>
        <taxon>Cyberlindnera</taxon>
    </lineage>
</organism>
<name>A0A0H5BZZ6_CYBJN</name>
<dbReference type="AlphaFoldDB" id="A0A0H5BZZ6"/>
<reference evidence="2" key="1">
    <citation type="journal article" date="2015" name="J. Biotechnol.">
        <title>The structure of the Cyberlindnera jadinii genome and its relation to Candida utilis analyzed by the occurrence of single nucleotide polymorphisms.</title>
        <authorList>
            <person name="Rupp O."/>
            <person name="Brinkrolf K."/>
            <person name="Buerth C."/>
            <person name="Kunigo M."/>
            <person name="Schneider J."/>
            <person name="Jaenicke S."/>
            <person name="Goesmann A."/>
            <person name="Puehler A."/>
            <person name="Jaeger K.-E."/>
            <person name="Ernst J.F."/>
        </authorList>
    </citation>
    <scope>NUCLEOTIDE SEQUENCE [LARGE SCALE GENOMIC DNA]</scope>
    <source>
        <strain evidence="2">ATCC 18201 / CBS 1600 / BCRC 20928 / JCM 3617 / NBRC 0987 / NRRL Y-1542</strain>
    </source>
</reference>
<sequence length="342" mass="39658">MLRRSFSQASKLQKKLNKDEISKALSLLKGTSSLNGIDVTSEQEKHKYISYFTRALNSNIGDSADDLATVKSHFTHSLLGLNTILNVNNKTHLDPISIKDSVSRCTDEKQVLEIFDELLTNETLDIKSFKHILTNKHVQDLDYIYSRLQFVHSDELKILVCSRALMQKKTSFAQDVYEDNLGKWLMMREEAKLSQFSEKSLYQVIWRIDKDISLLQRLSYTQASYLMLIETIPRQLPHLPAPAQFQFTSNQRLFLKFVNFINKKPITSTSNKLLQRLVRLNVEAMLSREVNDEMTIHKYRYVNGLVDLCDDLQKEYGDASELYETLHSLDDVIQHETVLKFI</sequence>
<protein>
    <submittedName>
        <fullName evidence="1">Uncharacterized protein</fullName>
    </submittedName>
</protein>
<gene>
    <name evidence="1" type="ORF">BN1211_0676</name>
</gene>